<name>A0ABZ2RIM6_ECTME</name>
<evidence type="ECO:0000313" key="1">
    <source>
        <dbReference type="EMBL" id="WXL23929.1"/>
    </source>
</evidence>
<dbReference type="EMBL" id="CP148074">
    <property type="protein sequence ID" value="WXL23929.1"/>
    <property type="molecule type" value="Genomic_DNA"/>
</dbReference>
<evidence type="ECO:0000313" key="2">
    <source>
        <dbReference type="Proteomes" id="UP001476583"/>
    </source>
</evidence>
<accession>A0ABZ2RIM6</accession>
<keyword evidence="2" id="KW-1185">Reference proteome</keyword>
<gene>
    <name evidence="1" type="ORF">WG219_11235</name>
</gene>
<protein>
    <submittedName>
        <fullName evidence="1">Uncharacterized protein</fullName>
    </submittedName>
</protein>
<sequence length="85" mass="8995">MAVDSADGVVVAALAECSGVGAQVFVYCHECGAQGPTLDAYDDESDLNELKLAAAMAWNERTSKNRALYDANAESGLNIWPRASE</sequence>
<proteinExistence type="predicted"/>
<dbReference type="Proteomes" id="UP001476583">
    <property type="component" value="Chromosome"/>
</dbReference>
<organism evidence="1 2">
    <name type="scientific">Ectopseudomonas mendocina</name>
    <name type="common">Pseudomonas mendocina</name>
    <dbReference type="NCBI Taxonomy" id="300"/>
    <lineage>
        <taxon>Bacteria</taxon>
        <taxon>Pseudomonadati</taxon>
        <taxon>Pseudomonadota</taxon>
        <taxon>Gammaproteobacteria</taxon>
        <taxon>Pseudomonadales</taxon>
        <taxon>Pseudomonadaceae</taxon>
        <taxon>Ectopseudomonas</taxon>
    </lineage>
</organism>
<reference evidence="1 2" key="1">
    <citation type="submission" date="2024-03" db="EMBL/GenBank/DDBJ databases">
        <title>Complete genome of BD2.</title>
        <authorList>
            <person name="Cao G."/>
        </authorList>
    </citation>
    <scope>NUCLEOTIDE SEQUENCE [LARGE SCALE GENOMIC DNA]</scope>
    <source>
        <strain evidence="1 2">BD2</strain>
    </source>
</reference>